<evidence type="ECO:0000256" key="4">
    <source>
        <dbReference type="ARBA" id="ARBA00007920"/>
    </source>
</evidence>
<evidence type="ECO:0000313" key="11">
    <source>
        <dbReference type="Proteomes" id="UP000182658"/>
    </source>
</evidence>
<comment type="subcellular location">
    <subcellularLocation>
        <location evidence="2">Endoplasmic reticulum</location>
    </subcellularLocation>
    <subcellularLocation>
        <location evidence="3">Membrane</location>
    </subcellularLocation>
    <subcellularLocation>
        <location evidence="1">Mitochondrion</location>
    </subcellularLocation>
</comment>
<proteinExistence type="inferred from homology"/>
<sequence length="310" mass="34477">MSSLRELLSWKKPSRNRQPRPPPAPLPDEARQFPPETGGPSIQQVARPSITQVAGSEPPVITKGRNLGINVLHIPAIQPEFQVDIVFIHGLTGNSYDTWLHRESGVHWPRDLLKHDVPNARILSWGYDADVASFWGHASNNHLAEHARNLLGDLVRLRVDTDSERRAVLFVVHSLGGLVVQRALSISRERAEPHLKSLEAATRGILFMGTPHNGSDLAAWAILCARVVSKFRDANVTILKTLERDSEPLRDTQDAFGQLLRIREGQNSPIQVTCFYEEHALTGVGNVVPKSSACLFGYDYYGIPNNHKVL</sequence>
<evidence type="ECO:0000256" key="3">
    <source>
        <dbReference type="ARBA" id="ARBA00004370"/>
    </source>
</evidence>
<keyword evidence="7" id="KW-0472">Membrane</keyword>
<dbReference type="InParanoid" id="A0A1J7JU68"/>
<dbReference type="InterPro" id="IPR052374">
    <property type="entry name" value="SERAC1"/>
</dbReference>
<feature type="domain" description="DUF676" evidence="9">
    <location>
        <begin position="85"/>
        <end position="215"/>
    </location>
</feature>
<keyword evidence="5" id="KW-0256">Endoplasmic reticulum</keyword>
<name>A0A1J7JU68_9PEZI</name>
<dbReference type="SUPFAM" id="SSF53474">
    <property type="entry name" value="alpha/beta-Hydrolases"/>
    <property type="match status" value="1"/>
</dbReference>
<evidence type="ECO:0000256" key="2">
    <source>
        <dbReference type="ARBA" id="ARBA00004240"/>
    </source>
</evidence>
<dbReference type="PANTHER" id="PTHR48182:SF2">
    <property type="entry name" value="PROTEIN SERAC1"/>
    <property type="match status" value="1"/>
</dbReference>
<evidence type="ECO:0000256" key="6">
    <source>
        <dbReference type="ARBA" id="ARBA00023128"/>
    </source>
</evidence>
<dbReference type="PANTHER" id="PTHR48182">
    <property type="entry name" value="PROTEIN SERAC1"/>
    <property type="match status" value="1"/>
</dbReference>
<protein>
    <recommendedName>
        <fullName evidence="9">DUF676 domain-containing protein</fullName>
    </recommendedName>
</protein>
<evidence type="ECO:0000256" key="1">
    <source>
        <dbReference type="ARBA" id="ARBA00004173"/>
    </source>
</evidence>
<keyword evidence="11" id="KW-1185">Reference proteome</keyword>
<gene>
    <name evidence="10" type="ORF">CONLIGDRAFT_184066</name>
</gene>
<dbReference type="GO" id="GO:0005783">
    <property type="term" value="C:endoplasmic reticulum"/>
    <property type="evidence" value="ECO:0007669"/>
    <property type="project" value="UniProtKB-SubCell"/>
</dbReference>
<dbReference type="InterPro" id="IPR007751">
    <property type="entry name" value="DUF676_lipase-like"/>
</dbReference>
<dbReference type="InterPro" id="IPR029058">
    <property type="entry name" value="AB_hydrolase_fold"/>
</dbReference>
<accession>A0A1J7JU68</accession>
<evidence type="ECO:0000313" key="10">
    <source>
        <dbReference type="EMBL" id="OIW33576.1"/>
    </source>
</evidence>
<evidence type="ECO:0000259" key="9">
    <source>
        <dbReference type="Pfam" id="PF05057"/>
    </source>
</evidence>
<dbReference type="Pfam" id="PF05057">
    <property type="entry name" value="DUF676"/>
    <property type="match status" value="1"/>
</dbReference>
<dbReference type="EMBL" id="KV875094">
    <property type="protein sequence ID" value="OIW33576.1"/>
    <property type="molecule type" value="Genomic_DNA"/>
</dbReference>
<feature type="region of interest" description="Disordered" evidence="8">
    <location>
        <begin position="1"/>
        <end position="43"/>
    </location>
</feature>
<keyword evidence="6" id="KW-0496">Mitochondrion</keyword>
<dbReference type="STRING" id="1408157.A0A1J7JU68"/>
<evidence type="ECO:0000256" key="5">
    <source>
        <dbReference type="ARBA" id="ARBA00022824"/>
    </source>
</evidence>
<dbReference type="Proteomes" id="UP000182658">
    <property type="component" value="Unassembled WGS sequence"/>
</dbReference>
<dbReference type="GO" id="GO:0005739">
    <property type="term" value="C:mitochondrion"/>
    <property type="evidence" value="ECO:0007669"/>
    <property type="project" value="UniProtKB-SubCell"/>
</dbReference>
<dbReference type="GO" id="GO:0016020">
    <property type="term" value="C:membrane"/>
    <property type="evidence" value="ECO:0007669"/>
    <property type="project" value="UniProtKB-SubCell"/>
</dbReference>
<dbReference type="Gene3D" id="3.40.50.1820">
    <property type="entry name" value="alpha/beta hydrolase"/>
    <property type="match status" value="1"/>
</dbReference>
<reference evidence="10 11" key="1">
    <citation type="submission" date="2016-10" db="EMBL/GenBank/DDBJ databases">
        <title>Draft genome sequence of Coniochaeta ligniaria NRRL30616, a lignocellulolytic fungus for bioabatement of inhibitors in plant biomass hydrolysates.</title>
        <authorList>
            <consortium name="DOE Joint Genome Institute"/>
            <person name="Jimenez D.J."/>
            <person name="Hector R.E."/>
            <person name="Riley R."/>
            <person name="Sun H."/>
            <person name="Grigoriev I.V."/>
            <person name="Van Elsas J.D."/>
            <person name="Nichols N.N."/>
        </authorList>
    </citation>
    <scope>NUCLEOTIDE SEQUENCE [LARGE SCALE GENOMIC DNA]</scope>
    <source>
        <strain evidence="10 11">NRRL 30616</strain>
    </source>
</reference>
<dbReference type="AlphaFoldDB" id="A0A1J7JU68"/>
<dbReference type="OrthoDB" id="427518at2759"/>
<evidence type="ECO:0000256" key="8">
    <source>
        <dbReference type="SAM" id="MobiDB-lite"/>
    </source>
</evidence>
<organism evidence="10 11">
    <name type="scientific">Coniochaeta ligniaria NRRL 30616</name>
    <dbReference type="NCBI Taxonomy" id="1408157"/>
    <lineage>
        <taxon>Eukaryota</taxon>
        <taxon>Fungi</taxon>
        <taxon>Dikarya</taxon>
        <taxon>Ascomycota</taxon>
        <taxon>Pezizomycotina</taxon>
        <taxon>Sordariomycetes</taxon>
        <taxon>Sordariomycetidae</taxon>
        <taxon>Coniochaetales</taxon>
        <taxon>Coniochaetaceae</taxon>
        <taxon>Coniochaeta</taxon>
    </lineage>
</organism>
<evidence type="ECO:0000256" key="7">
    <source>
        <dbReference type="ARBA" id="ARBA00023136"/>
    </source>
</evidence>
<comment type="similarity">
    <text evidence="4">Belongs to the putative lipase ROG1 family.</text>
</comment>